<feature type="transmembrane region" description="Helical" evidence="8">
    <location>
        <begin position="238"/>
        <end position="258"/>
    </location>
</feature>
<feature type="transmembrane region" description="Helical" evidence="8">
    <location>
        <begin position="342"/>
        <end position="362"/>
    </location>
</feature>
<feature type="domain" description="RCK C-terminal" evidence="9">
    <location>
        <begin position="443"/>
        <end position="531"/>
    </location>
</feature>
<keyword evidence="11" id="KW-1185">Reference proteome</keyword>
<keyword evidence="3 8" id="KW-0812">Transmembrane</keyword>
<dbReference type="Pfam" id="PF02080">
    <property type="entry name" value="TrkA_C"/>
    <property type="match status" value="1"/>
</dbReference>
<dbReference type="STRING" id="519441.Smon_0681"/>
<dbReference type="PANTHER" id="PTHR45711">
    <property type="entry name" value="CHLORIDE CHANNEL PROTEIN"/>
    <property type="match status" value="1"/>
</dbReference>
<dbReference type="InterPro" id="IPR036721">
    <property type="entry name" value="RCK_C_sf"/>
</dbReference>
<dbReference type="GeneID" id="29673379"/>
<dbReference type="InterPro" id="IPR014743">
    <property type="entry name" value="Cl-channel_core"/>
</dbReference>
<dbReference type="GO" id="GO:0006813">
    <property type="term" value="P:potassium ion transport"/>
    <property type="evidence" value="ECO:0007669"/>
    <property type="project" value="InterPro"/>
</dbReference>
<proteinExistence type="predicted"/>
<dbReference type="Gene3D" id="1.10.3080.10">
    <property type="entry name" value="Clc chloride channel"/>
    <property type="match status" value="1"/>
</dbReference>
<keyword evidence="4 8" id="KW-1133">Transmembrane helix</keyword>
<dbReference type="PANTHER" id="PTHR45711:SF6">
    <property type="entry name" value="CHLORIDE CHANNEL PROTEIN"/>
    <property type="match status" value="1"/>
</dbReference>
<feature type="transmembrane region" description="Helical" evidence="8">
    <location>
        <begin position="161"/>
        <end position="186"/>
    </location>
</feature>
<dbReference type="SUPFAM" id="SSF116726">
    <property type="entry name" value="TrkA C-terminal domain-like"/>
    <property type="match status" value="1"/>
</dbReference>
<dbReference type="InterPro" id="IPR001807">
    <property type="entry name" value="ClC"/>
</dbReference>
<dbReference type="eggNOG" id="COG0569">
    <property type="taxonomic scope" value="Bacteria"/>
</dbReference>
<reference evidence="10 11" key="1">
    <citation type="journal article" date="2009" name="Stand. Genomic Sci.">
        <title>Complete genome sequence of Streptobacillus moniliformis type strain (9901T).</title>
        <authorList>
            <person name="Nolan M."/>
            <person name="Gronow S."/>
            <person name="Lapidus A."/>
            <person name="Ivanova N."/>
            <person name="Copeland A."/>
            <person name="Lucas S."/>
            <person name="Del Rio T.G."/>
            <person name="Chen F."/>
            <person name="Tice H."/>
            <person name="Pitluck S."/>
            <person name="Cheng J.F."/>
            <person name="Sims D."/>
            <person name="Meincke L."/>
            <person name="Bruce D."/>
            <person name="Goodwin L."/>
            <person name="Brettin T."/>
            <person name="Han C."/>
            <person name="Detter J.C."/>
            <person name="Ovchinikova G."/>
            <person name="Pati A."/>
            <person name="Mavromatis K."/>
            <person name="Mikhailova N."/>
            <person name="Chen A."/>
            <person name="Palaniappan K."/>
            <person name="Land M."/>
            <person name="Hauser L."/>
            <person name="Chang Y.J."/>
            <person name="Jeffries C.D."/>
            <person name="Rohde M."/>
            <person name="Sproer C."/>
            <person name="Goker M."/>
            <person name="Bristow J."/>
            <person name="Eisen J.A."/>
            <person name="Markowitz V."/>
            <person name="Hugenholtz P."/>
            <person name="Kyrpides N.C."/>
            <person name="Klenk H.P."/>
            <person name="Chain P."/>
        </authorList>
    </citation>
    <scope>NUCLEOTIDE SEQUENCE [LARGE SCALE GENOMIC DNA]</scope>
    <source>
        <strain evidence="11">ATCC 14647 / DSM 12112 / NCTC 10651 / 9901</strain>
    </source>
</reference>
<evidence type="ECO:0000256" key="6">
    <source>
        <dbReference type="ARBA" id="ARBA00023136"/>
    </source>
</evidence>
<accession>D1AXX8</accession>
<dbReference type="Proteomes" id="UP000002072">
    <property type="component" value="Chromosome"/>
</dbReference>
<dbReference type="EMBL" id="CP001779">
    <property type="protein sequence ID" value="ACZ01154.1"/>
    <property type="molecule type" value="Genomic_DNA"/>
</dbReference>
<feature type="transmembrane region" description="Helical" evidence="8">
    <location>
        <begin position="192"/>
        <end position="217"/>
    </location>
</feature>
<comment type="subcellular location">
    <subcellularLocation>
        <location evidence="1">Membrane</location>
        <topology evidence="1">Multi-pass membrane protein</topology>
    </subcellularLocation>
</comment>
<dbReference type="GO" id="GO:0005886">
    <property type="term" value="C:plasma membrane"/>
    <property type="evidence" value="ECO:0007669"/>
    <property type="project" value="TreeGrafter"/>
</dbReference>
<keyword evidence="6 8" id="KW-0472">Membrane</keyword>
<dbReference type="OrthoDB" id="9812438at2"/>
<feature type="transmembrane region" description="Helical" evidence="8">
    <location>
        <begin position="65"/>
        <end position="84"/>
    </location>
</feature>
<dbReference type="Gene3D" id="3.30.70.1450">
    <property type="entry name" value="Regulator of K+ conductance, C-terminal domain"/>
    <property type="match status" value="1"/>
</dbReference>
<organism evidence="10 11">
    <name type="scientific">Streptobacillus moniliformis (strain ATCC 14647 / DSM 12112 / NCTC 10651 / 9901)</name>
    <dbReference type="NCBI Taxonomy" id="519441"/>
    <lineage>
        <taxon>Bacteria</taxon>
        <taxon>Fusobacteriati</taxon>
        <taxon>Fusobacteriota</taxon>
        <taxon>Fusobacteriia</taxon>
        <taxon>Fusobacteriales</taxon>
        <taxon>Leptotrichiaceae</taxon>
        <taxon>Streptobacillus</taxon>
    </lineage>
</organism>
<dbReference type="PROSITE" id="PS51202">
    <property type="entry name" value="RCK_C"/>
    <property type="match status" value="1"/>
</dbReference>
<evidence type="ECO:0000256" key="3">
    <source>
        <dbReference type="ARBA" id="ARBA00022692"/>
    </source>
</evidence>
<feature type="transmembrane region" description="Helical" evidence="8">
    <location>
        <begin position="114"/>
        <end position="132"/>
    </location>
</feature>
<evidence type="ECO:0000313" key="10">
    <source>
        <dbReference type="EMBL" id="ACZ01154.1"/>
    </source>
</evidence>
<dbReference type="KEGG" id="smf:Smon_0681"/>
<evidence type="ECO:0000256" key="1">
    <source>
        <dbReference type="ARBA" id="ARBA00004141"/>
    </source>
</evidence>
<feature type="transmembrane region" description="Helical" evidence="8">
    <location>
        <begin position="278"/>
        <end position="295"/>
    </location>
</feature>
<protein>
    <submittedName>
        <fullName evidence="10">Chloride channel core</fullName>
    </submittedName>
</protein>
<dbReference type="PRINTS" id="PR00762">
    <property type="entry name" value="CLCHANNEL"/>
</dbReference>
<keyword evidence="7" id="KW-0868">Chloride</keyword>
<evidence type="ECO:0000256" key="8">
    <source>
        <dbReference type="SAM" id="Phobius"/>
    </source>
</evidence>
<dbReference type="Pfam" id="PF00654">
    <property type="entry name" value="Voltage_CLC"/>
    <property type="match status" value="1"/>
</dbReference>
<gene>
    <name evidence="10" type="ordered locus">Smon_0681</name>
</gene>
<dbReference type="CDD" id="cd01031">
    <property type="entry name" value="EriC"/>
    <property type="match status" value="1"/>
</dbReference>
<keyword evidence="5" id="KW-0406">Ion transport</keyword>
<feature type="transmembrane region" description="Helical" evidence="8">
    <location>
        <begin position="374"/>
        <end position="399"/>
    </location>
</feature>
<evidence type="ECO:0000313" key="11">
    <source>
        <dbReference type="Proteomes" id="UP000002072"/>
    </source>
</evidence>
<dbReference type="AlphaFoldDB" id="D1AXX8"/>
<evidence type="ECO:0000256" key="4">
    <source>
        <dbReference type="ARBA" id="ARBA00022989"/>
    </source>
</evidence>
<feature type="transmembrane region" description="Helical" evidence="8">
    <location>
        <begin position="316"/>
        <end position="336"/>
    </location>
</feature>
<dbReference type="RefSeq" id="WP_012858705.1">
    <property type="nucleotide sequence ID" value="NC_013515.1"/>
</dbReference>
<evidence type="ECO:0000256" key="5">
    <source>
        <dbReference type="ARBA" id="ARBA00023065"/>
    </source>
</evidence>
<dbReference type="GO" id="GO:0008324">
    <property type="term" value="F:monoatomic cation transmembrane transporter activity"/>
    <property type="evidence" value="ECO:0007669"/>
    <property type="project" value="InterPro"/>
</dbReference>
<dbReference type="SUPFAM" id="SSF81340">
    <property type="entry name" value="Clc chloride channel"/>
    <property type="match status" value="1"/>
</dbReference>
<name>D1AXX8_STRM9</name>
<dbReference type="eggNOG" id="COG0038">
    <property type="taxonomic scope" value="Bacteria"/>
</dbReference>
<keyword evidence="2" id="KW-0813">Transport</keyword>
<dbReference type="GO" id="GO:0005247">
    <property type="term" value="F:voltage-gated chloride channel activity"/>
    <property type="evidence" value="ECO:0007669"/>
    <property type="project" value="TreeGrafter"/>
</dbReference>
<dbReference type="HOGENOM" id="CLU_015263_7_4_0"/>
<evidence type="ECO:0000256" key="7">
    <source>
        <dbReference type="ARBA" id="ARBA00023214"/>
    </source>
</evidence>
<dbReference type="InterPro" id="IPR006037">
    <property type="entry name" value="RCK_C"/>
</dbReference>
<evidence type="ECO:0000256" key="2">
    <source>
        <dbReference type="ARBA" id="ARBA00022448"/>
    </source>
</evidence>
<evidence type="ECO:0000259" key="9">
    <source>
        <dbReference type="PROSITE" id="PS51202"/>
    </source>
</evidence>
<sequence length="538" mass="60381">MKKEGIFETIKSFVDFHSRKIRLKLIFYSIITGLITGVIVSSYTLLLSKITIFRNNLIEKNINPLLPLIIILFISIAIIIQYTLNKYPLISGSGIPQVMGLIQKKVKFNWLPELITKFFSGLLAIFIGFSLGREGPSIHLGSLVGQGVNEISKRTEVEKKYLITCGASAGLAAAFNAPLSGAIFAIEELHKFFSPILLICVLIASLFANLISKFLLGTQLSFESFSFISPINFELKEIIIHLILISILCFVIILLASIFNYSIIKFKDIYSNIRLSKYTKISIVALFSLLVVYFLPEITGGGHHIIEHLLEYNSTFRLLGLILVGKFLFTMISYSTGAPGGIFLPLLVIGALVGKIYGIFLVNTFNFTEEYMTLFVLIAMTSYFTAVVRTPITGIILILEMTGNFSNLFSLVIASTITYAFTELLKHNSVYEELFENMFEKHDKEAQFIEKNEKIVTIKIPVISDSKLSNKMIKDIKWPQNLLIIGIERTGSPQFIPKGDTVLKDSDILILLTDENTSKKYMNKLSELSTENIDIYSI</sequence>
<feature type="transmembrane region" description="Helical" evidence="8">
    <location>
        <begin position="405"/>
        <end position="425"/>
    </location>
</feature>
<feature type="transmembrane region" description="Helical" evidence="8">
    <location>
        <begin position="25"/>
        <end position="45"/>
    </location>
</feature>